<keyword evidence="2" id="KW-1185">Reference proteome</keyword>
<dbReference type="AlphaFoldDB" id="A0A074ZGF9"/>
<evidence type="ECO:0000313" key="1">
    <source>
        <dbReference type="EMBL" id="KER24732.1"/>
    </source>
</evidence>
<sequence>MEVIPEPVRHVNRPPEKREPLYFATGMELEPPIVNADTSLLVYCYEPNVGKYSTTNKPSLRTTMLPNNALMMSSRLVMKRLQSNCPAQRTSQRPSALPKIPTFSFWGFKNRWKSC</sequence>
<dbReference type="EMBL" id="KL596799">
    <property type="protein sequence ID" value="KER24732.1"/>
    <property type="molecule type" value="Genomic_DNA"/>
</dbReference>
<protein>
    <submittedName>
        <fullName evidence="1">Uncharacterized protein</fullName>
    </submittedName>
</protein>
<organism evidence="1 2">
    <name type="scientific">Opisthorchis viverrini</name>
    <name type="common">Southeast Asian liver fluke</name>
    <dbReference type="NCBI Taxonomy" id="6198"/>
    <lineage>
        <taxon>Eukaryota</taxon>
        <taxon>Metazoa</taxon>
        <taxon>Spiralia</taxon>
        <taxon>Lophotrochozoa</taxon>
        <taxon>Platyhelminthes</taxon>
        <taxon>Trematoda</taxon>
        <taxon>Digenea</taxon>
        <taxon>Opisthorchiida</taxon>
        <taxon>Opisthorchiata</taxon>
        <taxon>Opisthorchiidae</taxon>
        <taxon>Opisthorchis</taxon>
    </lineage>
</organism>
<dbReference type="Proteomes" id="UP000054324">
    <property type="component" value="Unassembled WGS sequence"/>
</dbReference>
<evidence type="ECO:0000313" key="2">
    <source>
        <dbReference type="Proteomes" id="UP000054324"/>
    </source>
</evidence>
<dbReference type="OrthoDB" id="10581076at2759"/>
<dbReference type="CTD" id="20321862"/>
<accession>A0A074ZGF9</accession>
<reference evidence="1 2" key="1">
    <citation type="submission" date="2013-11" db="EMBL/GenBank/DDBJ databases">
        <title>Opisthorchis viverrini - life in the bile duct.</title>
        <authorList>
            <person name="Young N.D."/>
            <person name="Nagarajan N."/>
            <person name="Lin S.J."/>
            <person name="Korhonen P.K."/>
            <person name="Jex A.R."/>
            <person name="Hall R.S."/>
            <person name="Safavi-Hemami H."/>
            <person name="Kaewkong W."/>
            <person name="Bertrand D."/>
            <person name="Gao S."/>
            <person name="Seet Q."/>
            <person name="Wongkham S."/>
            <person name="Teh B.T."/>
            <person name="Wongkham C."/>
            <person name="Intapan P.M."/>
            <person name="Maleewong W."/>
            <person name="Yang X."/>
            <person name="Hu M."/>
            <person name="Wang Z."/>
            <person name="Hofmann A."/>
            <person name="Sternberg P.W."/>
            <person name="Tan P."/>
            <person name="Wang J."/>
            <person name="Gasser R.B."/>
        </authorList>
    </citation>
    <scope>NUCLEOTIDE SEQUENCE [LARGE SCALE GENOMIC DNA]</scope>
</reference>
<name>A0A074ZGF9_OPIVI</name>
<dbReference type="RefSeq" id="XP_009171526.1">
    <property type="nucleotide sequence ID" value="XM_009173262.1"/>
</dbReference>
<proteinExistence type="predicted"/>
<gene>
    <name evidence="1" type="ORF">T265_07683</name>
</gene>
<dbReference type="KEGG" id="ovi:T265_07683"/>
<dbReference type="GeneID" id="20321862"/>